<accession>A0A2R6QMX1</accession>
<reference evidence="13" key="2">
    <citation type="journal article" date="2018" name="BMC Genomics">
        <title>A manually annotated Actinidia chinensis var. chinensis (kiwifruit) genome highlights the challenges associated with draft genomes and gene prediction in plants.</title>
        <authorList>
            <person name="Pilkington S.M."/>
            <person name="Crowhurst R."/>
            <person name="Hilario E."/>
            <person name="Nardozza S."/>
            <person name="Fraser L."/>
            <person name="Peng Y."/>
            <person name="Gunaseelan K."/>
            <person name="Simpson R."/>
            <person name="Tahir J."/>
            <person name="Deroles S.C."/>
            <person name="Templeton K."/>
            <person name="Luo Z."/>
            <person name="Davy M."/>
            <person name="Cheng C."/>
            <person name="McNeilage M."/>
            <person name="Scaglione D."/>
            <person name="Liu Y."/>
            <person name="Zhang Q."/>
            <person name="Datson P."/>
            <person name="De Silva N."/>
            <person name="Gardiner S.E."/>
            <person name="Bassett H."/>
            <person name="Chagne D."/>
            <person name="McCallum J."/>
            <person name="Dzierzon H."/>
            <person name="Deng C."/>
            <person name="Wang Y.Y."/>
            <person name="Barron L."/>
            <person name="Manako K."/>
            <person name="Bowen J."/>
            <person name="Foster T.M."/>
            <person name="Erridge Z.A."/>
            <person name="Tiffin H."/>
            <person name="Waite C.N."/>
            <person name="Davies K.M."/>
            <person name="Grierson E.P."/>
            <person name="Laing W.A."/>
            <person name="Kirk R."/>
            <person name="Chen X."/>
            <person name="Wood M."/>
            <person name="Montefiori M."/>
            <person name="Brummell D.A."/>
            <person name="Schwinn K.E."/>
            <person name="Catanach A."/>
            <person name="Fullerton C."/>
            <person name="Li D."/>
            <person name="Meiyalaghan S."/>
            <person name="Nieuwenhuizen N."/>
            <person name="Read N."/>
            <person name="Prakash R."/>
            <person name="Hunter D."/>
            <person name="Zhang H."/>
            <person name="McKenzie M."/>
            <person name="Knabel M."/>
            <person name="Harris A."/>
            <person name="Allan A.C."/>
            <person name="Gleave A."/>
            <person name="Chen A."/>
            <person name="Janssen B.J."/>
            <person name="Plunkett B."/>
            <person name="Ampomah-Dwamena C."/>
            <person name="Voogd C."/>
            <person name="Leif D."/>
            <person name="Lafferty D."/>
            <person name="Souleyre E.J.F."/>
            <person name="Varkonyi-Gasic E."/>
            <person name="Gambi F."/>
            <person name="Hanley J."/>
            <person name="Yao J.L."/>
            <person name="Cheung J."/>
            <person name="David K.M."/>
            <person name="Warren B."/>
            <person name="Marsh K."/>
            <person name="Snowden K.C."/>
            <person name="Lin-Wang K."/>
            <person name="Brian L."/>
            <person name="Martinez-Sanchez M."/>
            <person name="Wang M."/>
            <person name="Ileperuma N."/>
            <person name="Macnee N."/>
            <person name="Campin R."/>
            <person name="McAtee P."/>
            <person name="Drummond R.S.M."/>
            <person name="Espley R.V."/>
            <person name="Ireland H.S."/>
            <person name="Wu R."/>
            <person name="Atkinson R.G."/>
            <person name="Karunairetnam S."/>
            <person name="Bulley S."/>
            <person name="Chunkath S."/>
            <person name="Hanley Z."/>
            <person name="Storey R."/>
            <person name="Thrimawithana A.H."/>
            <person name="Thomson S."/>
            <person name="David C."/>
            <person name="Testolin R."/>
            <person name="Huang H."/>
            <person name="Hellens R.P."/>
            <person name="Schaffer R.J."/>
        </authorList>
    </citation>
    <scope>NUCLEOTIDE SEQUENCE [LARGE SCALE GENOMIC DNA]</scope>
    <source>
        <strain evidence="13">cv. Red5</strain>
    </source>
</reference>
<evidence type="ECO:0000256" key="9">
    <source>
        <dbReference type="RuleBase" id="RU000682"/>
    </source>
</evidence>
<dbReference type="AlphaFoldDB" id="A0A2R6QMX1"/>
<dbReference type="GO" id="GO:0005634">
    <property type="term" value="C:nucleus"/>
    <property type="evidence" value="ECO:0007669"/>
    <property type="project" value="UniProtKB-SubCell"/>
</dbReference>
<comment type="function">
    <text evidence="10">Transcription factor.</text>
</comment>
<organism evidence="12 13">
    <name type="scientific">Actinidia chinensis var. chinensis</name>
    <name type="common">Chinese soft-hair kiwi</name>
    <dbReference type="NCBI Taxonomy" id="1590841"/>
    <lineage>
        <taxon>Eukaryota</taxon>
        <taxon>Viridiplantae</taxon>
        <taxon>Streptophyta</taxon>
        <taxon>Embryophyta</taxon>
        <taxon>Tracheophyta</taxon>
        <taxon>Spermatophyta</taxon>
        <taxon>Magnoliopsida</taxon>
        <taxon>eudicotyledons</taxon>
        <taxon>Gunneridae</taxon>
        <taxon>Pentapetalae</taxon>
        <taxon>asterids</taxon>
        <taxon>Ericales</taxon>
        <taxon>Actinidiaceae</taxon>
        <taxon>Actinidia</taxon>
    </lineage>
</organism>
<dbReference type="GO" id="GO:0043565">
    <property type="term" value="F:sequence-specific DNA binding"/>
    <property type="evidence" value="ECO:0007669"/>
    <property type="project" value="InterPro"/>
</dbReference>
<evidence type="ECO:0000256" key="7">
    <source>
        <dbReference type="ARBA" id="ARBA00025748"/>
    </source>
</evidence>
<dbReference type="Gene3D" id="1.10.10.60">
    <property type="entry name" value="Homeodomain-like"/>
    <property type="match status" value="1"/>
</dbReference>
<evidence type="ECO:0000256" key="5">
    <source>
        <dbReference type="ARBA" id="ARBA00023163"/>
    </source>
</evidence>
<dbReference type="InterPro" id="IPR009057">
    <property type="entry name" value="Homeodomain-like_sf"/>
</dbReference>
<dbReference type="InterPro" id="IPR003106">
    <property type="entry name" value="Leu_zip_homeo"/>
</dbReference>
<gene>
    <name evidence="12" type="ORF">CEY00_Acc15520</name>
</gene>
<dbReference type="PANTHER" id="PTHR24326:SF122">
    <property type="entry name" value="HOMEOBOX-LEUCINE ZIPPER PROTEIN HOX6"/>
    <property type="match status" value="1"/>
</dbReference>
<dbReference type="SUPFAM" id="SSF46689">
    <property type="entry name" value="Homeodomain-like"/>
    <property type="match status" value="1"/>
</dbReference>
<dbReference type="Pfam" id="PF00046">
    <property type="entry name" value="Homeodomain"/>
    <property type="match status" value="1"/>
</dbReference>
<keyword evidence="3 8" id="KW-0238">DNA-binding</keyword>
<dbReference type="Proteomes" id="UP000241394">
    <property type="component" value="Chromosome LG14"/>
</dbReference>
<evidence type="ECO:0000259" key="11">
    <source>
        <dbReference type="PROSITE" id="PS50071"/>
    </source>
</evidence>
<keyword evidence="2 10" id="KW-0805">Transcription regulation</keyword>
<evidence type="ECO:0000313" key="12">
    <source>
        <dbReference type="EMBL" id="PSS11248.1"/>
    </source>
</evidence>
<dbReference type="InterPro" id="IPR017970">
    <property type="entry name" value="Homeobox_CS"/>
</dbReference>
<keyword evidence="5 10" id="KW-0804">Transcription</keyword>
<evidence type="ECO:0000256" key="3">
    <source>
        <dbReference type="ARBA" id="ARBA00023125"/>
    </source>
</evidence>
<dbReference type="OrthoDB" id="6159439at2759"/>
<dbReference type="OMA" id="MANPCHL"/>
<dbReference type="InParanoid" id="A0A2R6QMX1"/>
<evidence type="ECO:0000256" key="10">
    <source>
        <dbReference type="RuleBase" id="RU369038"/>
    </source>
</evidence>
<dbReference type="SMART" id="SM00389">
    <property type="entry name" value="HOX"/>
    <property type="match status" value="1"/>
</dbReference>
<evidence type="ECO:0000256" key="1">
    <source>
        <dbReference type="ARBA" id="ARBA00004123"/>
    </source>
</evidence>
<evidence type="ECO:0000256" key="8">
    <source>
        <dbReference type="PROSITE-ProRule" id="PRU00108"/>
    </source>
</evidence>
<comment type="subcellular location">
    <subcellularLocation>
        <location evidence="1 8 9">Nucleus</location>
    </subcellularLocation>
</comment>
<protein>
    <recommendedName>
        <fullName evidence="10">Homeobox-leucine zipper protein</fullName>
    </recommendedName>
    <alternativeName>
        <fullName evidence="10">HD-ZIP protein</fullName>
    </alternativeName>
    <alternativeName>
        <fullName evidence="10">Homeodomain transcription factor</fullName>
    </alternativeName>
</protein>
<proteinExistence type="inferred from homology"/>
<sequence length="241" mass="27692">MLTRRDDSVANRTIATETEISLSELSVMESIRKSRNKNNRRFNDEQIKSLESIFEMESRPELQTKQLLADKLGLQPRQVAIWFQNGRARSKSKLIEQENGILKSRYNTLASKLDSLKKDNQCLMIQLQRLRNLMAKAQPSRNRGVGQIRKSIGEEYDRDTKSTAGGVTNLPSECYKNEPQVPLCYDTSDNVRYFGEETDILNMTQVVPDGSFTSSENWCSFKSCSVLEHPSCNSQRWDLWP</sequence>
<keyword evidence="4 8" id="KW-0371">Homeobox</keyword>
<name>A0A2R6QMX1_ACTCC</name>
<dbReference type="Pfam" id="PF02183">
    <property type="entry name" value="HALZ"/>
    <property type="match status" value="1"/>
</dbReference>
<keyword evidence="13" id="KW-1185">Reference proteome</keyword>
<dbReference type="InterPro" id="IPR001356">
    <property type="entry name" value="HD"/>
</dbReference>
<evidence type="ECO:0000256" key="4">
    <source>
        <dbReference type="ARBA" id="ARBA00023155"/>
    </source>
</evidence>
<feature type="domain" description="Homeobox" evidence="11">
    <location>
        <begin position="33"/>
        <end position="93"/>
    </location>
</feature>
<reference evidence="12 13" key="1">
    <citation type="submission" date="2017-07" db="EMBL/GenBank/DDBJ databases">
        <title>An improved, manually edited Actinidia chinensis var. chinensis (kiwifruit) genome highlights the challenges associated with draft genomes and gene prediction in plants.</title>
        <authorList>
            <person name="Pilkington S."/>
            <person name="Crowhurst R."/>
            <person name="Hilario E."/>
            <person name="Nardozza S."/>
            <person name="Fraser L."/>
            <person name="Peng Y."/>
            <person name="Gunaseelan K."/>
            <person name="Simpson R."/>
            <person name="Tahir J."/>
            <person name="Deroles S."/>
            <person name="Templeton K."/>
            <person name="Luo Z."/>
            <person name="Davy M."/>
            <person name="Cheng C."/>
            <person name="Mcneilage M."/>
            <person name="Scaglione D."/>
            <person name="Liu Y."/>
            <person name="Zhang Q."/>
            <person name="Datson P."/>
            <person name="De Silva N."/>
            <person name="Gardiner S."/>
            <person name="Bassett H."/>
            <person name="Chagne D."/>
            <person name="Mccallum J."/>
            <person name="Dzierzon H."/>
            <person name="Deng C."/>
            <person name="Wang Y.-Y."/>
            <person name="Barron N."/>
            <person name="Manako K."/>
            <person name="Bowen J."/>
            <person name="Foster T."/>
            <person name="Erridge Z."/>
            <person name="Tiffin H."/>
            <person name="Waite C."/>
            <person name="Davies K."/>
            <person name="Grierson E."/>
            <person name="Laing W."/>
            <person name="Kirk R."/>
            <person name="Chen X."/>
            <person name="Wood M."/>
            <person name="Montefiori M."/>
            <person name="Brummell D."/>
            <person name="Schwinn K."/>
            <person name="Catanach A."/>
            <person name="Fullerton C."/>
            <person name="Li D."/>
            <person name="Meiyalaghan S."/>
            <person name="Nieuwenhuizen N."/>
            <person name="Read N."/>
            <person name="Prakash R."/>
            <person name="Hunter D."/>
            <person name="Zhang H."/>
            <person name="Mckenzie M."/>
            <person name="Knabel M."/>
            <person name="Harris A."/>
            <person name="Allan A."/>
            <person name="Chen A."/>
            <person name="Janssen B."/>
            <person name="Plunkett B."/>
            <person name="Dwamena C."/>
            <person name="Voogd C."/>
            <person name="Leif D."/>
            <person name="Lafferty D."/>
            <person name="Souleyre E."/>
            <person name="Varkonyi-Gasic E."/>
            <person name="Gambi F."/>
            <person name="Hanley J."/>
            <person name="Yao J.-L."/>
            <person name="Cheung J."/>
            <person name="David K."/>
            <person name="Warren B."/>
            <person name="Marsh K."/>
            <person name="Snowden K."/>
            <person name="Lin-Wang K."/>
            <person name="Brian L."/>
            <person name="Martinez-Sanchez M."/>
            <person name="Wang M."/>
            <person name="Ileperuma N."/>
            <person name="Macnee N."/>
            <person name="Campin R."/>
            <person name="Mcatee P."/>
            <person name="Drummond R."/>
            <person name="Espley R."/>
            <person name="Ireland H."/>
            <person name="Wu R."/>
            <person name="Atkinson R."/>
            <person name="Karunairetnam S."/>
            <person name="Bulley S."/>
            <person name="Chunkath S."/>
            <person name="Hanley Z."/>
            <person name="Storey R."/>
            <person name="Thrimawithana A."/>
            <person name="Thomson S."/>
            <person name="David C."/>
            <person name="Testolin R."/>
        </authorList>
    </citation>
    <scope>NUCLEOTIDE SEQUENCE [LARGE SCALE GENOMIC DNA]</scope>
    <source>
        <strain evidence="13">cv. Red5</strain>
        <tissue evidence="12">Young leaf</tissue>
    </source>
</reference>
<dbReference type="PANTHER" id="PTHR24326">
    <property type="entry name" value="HOMEOBOX-LEUCINE ZIPPER PROTEIN"/>
    <property type="match status" value="1"/>
</dbReference>
<dbReference type="InterPro" id="IPR045224">
    <property type="entry name" value="HDZip_class_I_plant"/>
</dbReference>
<dbReference type="GO" id="GO:0045893">
    <property type="term" value="P:positive regulation of DNA-templated transcription"/>
    <property type="evidence" value="ECO:0007669"/>
    <property type="project" value="TreeGrafter"/>
</dbReference>
<dbReference type="Gramene" id="PSS11248">
    <property type="protein sequence ID" value="PSS11248"/>
    <property type="gene ID" value="CEY00_Acc15520"/>
</dbReference>
<dbReference type="CDD" id="cd00086">
    <property type="entry name" value="homeodomain"/>
    <property type="match status" value="1"/>
</dbReference>
<dbReference type="GO" id="GO:0000981">
    <property type="term" value="F:DNA-binding transcription factor activity, RNA polymerase II-specific"/>
    <property type="evidence" value="ECO:0007669"/>
    <property type="project" value="UniProtKB-UniRule"/>
</dbReference>
<dbReference type="PROSITE" id="PS00027">
    <property type="entry name" value="HOMEOBOX_1"/>
    <property type="match status" value="1"/>
</dbReference>
<feature type="DNA-binding region" description="Homeobox" evidence="8">
    <location>
        <begin position="35"/>
        <end position="94"/>
    </location>
</feature>
<dbReference type="EMBL" id="NKQK01000014">
    <property type="protein sequence ID" value="PSS11248.1"/>
    <property type="molecule type" value="Genomic_DNA"/>
</dbReference>
<evidence type="ECO:0000256" key="6">
    <source>
        <dbReference type="ARBA" id="ARBA00023242"/>
    </source>
</evidence>
<comment type="caution">
    <text evidence="12">The sequence shown here is derived from an EMBL/GenBank/DDBJ whole genome shotgun (WGS) entry which is preliminary data.</text>
</comment>
<dbReference type="STRING" id="1590841.A0A2R6QMX1"/>
<dbReference type="PROSITE" id="PS50071">
    <property type="entry name" value="HOMEOBOX_2"/>
    <property type="match status" value="1"/>
</dbReference>
<keyword evidence="6 8" id="KW-0539">Nucleus</keyword>
<comment type="similarity">
    <text evidence="7 10">Belongs to the HD-ZIP homeobox family. Class I subfamily.</text>
</comment>
<evidence type="ECO:0000256" key="2">
    <source>
        <dbReference type="ARBA" id="ARBA00023015"/>
    </source>
</evidence>
<evidence type="ECO:0000313" key="13">
    <source>
        <dbReference type="Proteomes" id="UP000241394"/>
    </source>
</evidence>